<dbReference type="Proteomes" id="UP000712600">
    <property type="component" value="Unassembled WGS sequence"/>
</dbReference>
<dbReference type="GO" id="GO:0016298">
    <property type="term" value="F:lipase activity"/>
    <property type="evidence" value="ECO:0007669"/>
    <property type="project" value="TreeGrafter"/>
</dbReference>
<dbReference type="EMBL" id="QGKX02001521">
    <property type="protein sequence ID" value="KAF3510603.1"/>
    <property type="molecule type" value="Genomic_DNA"/>
</dbReference>
<name>A0A8S9PCN7_BRACR</name>
<evidence type="ECO:0000256" key="2">
    <source>
        <dbReference type="ARBA" id="ARBA00022729"/>
    </source>
</evidence>
<comment type="caution">
    <text evidence="3">The sequence shown here is derived from an EMBL/GenBank/DDBJ whole genome shotgun (WGS) entry which is preliminary data.</text>
</comment>
<proteinExistence type="inferred from homology"/>
<dbReference type="GO" id="GO:0007029">
    <property type="term" value="P:endoplasmic reticulum organization"/>
    <property type="evidence" value="ECO:0007669"/>
    <property type="project" value="TreeGrafter"/>
</dbReference>
<organism evidence="3 4">
    <name type="scientific">Brassica cretica</name>
    <name type="common">Mustard</name>
    <dbReference type="NCBI Taxonomy" id="69181"/>
    <lineage>
        <taxon>Eukaryota</taxon>
        <taxon>Viridiplantae</taxon>
        <taxon>Streptophyta</taxon>
        <taxon>Embryophyta</taxon>
        <taxon>Tracheophyta</taxon>
        <taxon>Spermatophyta</taxon>
        <taxon>Magnoliopsida</taxon>
        <taxon>eudicotyledons</taxon>
        <taxon>Gunneridae</taxon>
        <taxon>Pentapetalae</taxon>
        <taxon>rosids</taxon>
        <taxon>malvids</taxon>
        <taxon>Brassicales</taxon>
        <taxon>Brassicaceae</taxon>
        <taxon>Brassiceae</taxon>
        <taxon>Brassica</taxon>
    </lineage>
</organism>
<protein>
    <recommendedName>
        <fullName evidence="5">GDSL esterase/lipase</fullName>
    </recommendedName>
</protein>
<reference evidence="3" key="1">
    <citation type="submission" date="2019-12" db="EMBL/GenBank/DDBJ databases">
        <title>Genome sequencing and annotation of Brassica cretica.</title>
        <authorList>
            <person name="Studholme D.J."/>
            <person name="Sarris P."/>
        </authorList>
    </citation>
    <scope>NUCLEOTIDE SEQUENCE</scope>
    <source>
        <strain evidence="3">PFS-109/04</strain>
        <tissue evidence="3">Leaf</tissue>
    </source>
</reference>
<accession>A0A8S9PCN7</accession>
<dbReference type="InterPro" id="IPR001087">
    <property type="entry name" value="GDSL"/>
</dbReference>
<evidence type="ECO:0008006" key="5">
    <source>
        <dbReference type="Google" id="ProtNLM"/>
    </source>
</evidence>
<dbReference type="Pfam" id="PF00657">
    <property type="entry name" value="Lipase_GDSL"/>
    <property type="match status" value="1"/>
</dbReference>
<evidence type="ECO:0000313" key="4">
    <source>
        <dbReference type="Proteomes" id="UP000712600"/>
    </source>
</evidence>
<sequence>MVIVSGQNIPSVALFAFGDSNFDAGNRKYLTSATLAQNFWPYGKSRDDPNGKFSDGKIVPDFIAKFMGIPHDIPPALKPDADVSRGASFAADASAQQAFVISVINRLKYNIVMLYSSGASKFVVHNVAPLGCLPIVRQEFNTGNECYEKFNDLAKQHNARLGPMLNELAKAKPGFQFTLFDFYNVDIS</sequence>
<dbReference type="PANTHER" id="PTHR45966">
    <property type="entry name" value="GDSL-LIKE LIPASE/ACYLHYDROLASE"/>
    <property type="match status" value="1"/>
</dbReference>
<dbReference type="Gene3D" id="3.40.50.1110">
    <property type="entry name" value="SGNH hydrolase"/>
    <property type="match status" value="1"/>
</dbReference>
<gene>
    <name evidence="3" type="ORF">F2Q69_00010085</name>
</gene>
<evidence type="ECO:0000256" key="1">
    <source>
        <dbReference type="ARBA" id="ARBA00008668"/>
    </source>
</evidence>
<dbReference type="PANTHER" id="PTHR45966:SF36">
    <property type="entry name" value="INACTIVE GDSL ESTERASE_LIPASE-LIKE PROTEIN 25"/>
    <property type="match status" value="1"/>
</dbReference>
<dbReference type="InterPro" id="IPR044552">
    <property type="entry name" value="GLIP1-5/GLL25"/>
</dbReference>
<evidence type="ECO:0000313" key="3">
    <source>
        <dbReference type="EMBL" id="KAF3510603.1"/>
    </source>
</evidence>
<keyword evidence="2" id="KW-0732">Signal</keyword>
<dbReference type="InterPro" id="IPR036514">
    <property type="entry name" value="SGNH_hydro_sf"/>
</dbReference>
<comment type="similarity">
    <text evidence="1">Belongs to the 'GDSL' lipolytic enzyme family.</text>
</comment>
<dbReference type="AlphaFoldDB" id="A0A8S9PCN7"/>